<name>X1VT91_9ZZZZ</name>
<accession>X1VT91</accession>
<sequence>EALETWPLTVPAVKDSIHIIGSAMSHFDSPIIGTLGAYTTAHATEPTLVIEGKDVSVEGLKIVGPTGDFPVVQVNEDLAVLQHTWLRGRDDGGNGLDFPAGAHFFSKVAHNWIDSYVAAAVAVEIAQESVT</sequence>
<protein>
    <submittedName>
        <fullName evidence="1">Uncharacterized protein</fullName>
    </submittedName>
</protein>
<reference evidence="1" key="1">
    <citation type="journal article" date="2014" name="Front. Microbiol.">
        <title>High frequency of phylogenetically diverse reductive dehalogenase-homologous genes in deep subseafloor sedimentary metagenomes.</title>
        <authorList>
            <person name="Kawai M."/>
            <person name="Futagami T."/>
            <person name="Toyoda A."/>
            <person name="Takaki Y."/>
            <person name="Nishi S."/>
            <person name="Hori S."/>
            <person name="Arai W."/>
            <person name="Tsubouchi T."/>
            <person name="Morono Y."/>
            <person name="Uchiyama I."/>
            <person name="Ito T."/>
            <person name="Fujiyama A."/>
            <person name="Inagaki F."/>
            <person name="Takami H."/>
        </authorList>
    </citation>
    <scope>NUCLEOTIDE SEQUENCE</scope>
    <source>
        <strain evidence="1">Expedition CK06-06</strain>
    </source>
</reference>
<organism evidence="1">
    <name type="scientific">marine sediment metagenome</name>
    <dbReference type="NCBI Taxonomy" id="412755"/>
    <lineage>
        <taxon>unclassified sequences</taxon>
        <taxon>metagenomes</taxon>
        <taxon>ecological metagenomes</taxon>
    </lineage>
</organism>
<comment type="caution">
    <text evidence="1">The sequence shown here is derived from an EMBL/GenBank/DDBJ whole genome shotgun (WGS) entry which is preliminary data.</text>
</comment>
<dbReference type="EMBL" id="BARW01040033">
    <property type="protein sequence ID" value="GAJ24137.1"/>
    <property type="molecule type" value="Genomic_DNA"/>
</dbReference>
<feature type="non-terminal residue" evidence="1">
    <location>
        <position position="1"/>
    </location>
</feature>
<proteinExistence type="predicted"/>
<feature type="non-terminal residue" evidence="1">
    <location>
        <position position="131"/>
    </location>
</feature>
<dbReference type="AlphaFoldDB" id="X1VT91"/>
<evidence type="ECO:0000313" key="1">
    <source>
        <dbReference type="EMBL" id="GAJ24137.1"/>
    </source>
</evidence>
<gene>
    <name evidence="1" type="ORF">S12H4_60703</name>
</gene>